<feature type="transmembrane region" description="Helical" evidence="1">
    <location>
        <begin position="200"/>
        <end position="218"/>
    </location>
</feature>
<feature type="transmembrane region" description="Helical" evidence="1">
    <location>
        <begin position="316"/>
        <end position="335"/>
    </location>
</feature>
<reference evidence="2 3" key="1">
    <citation type="submission" date="2016-10" db="EMBL/GenBank/DDBJ databases">
        <authorList>
            <person name="de Groot N.N."/>
        </authorList>
    </citation>
    <scope>NUCLEOTIDE SEQUENCE [LARGE SCALE GENOMIC DNA]</scope>
    <source>
        <strain evidence="2">1</strain>
    </source>
</reference>
<evidence type="ECO:0000313" key="3">
    <source>
        <dbReference type="Proteomes" id="UP000198729"/>
    </source>
</evidence>
<feature type="transmembrane region" description="Helical" evidence="1">
    <location>
        <begin position="254"/>
        <end position="277"/>
    </location>
</feature>
<dbReference type="OrthoDB" id="9770040at2"/>
<feature type="transmembrane region" description="Helical" evidence="1">
    <location>
        <begin position="40"/>
        <end position="63"/>
    </location>
</feature>
<organism evidence="2 3">
    <name type="scientific">Nitrosomonas mobilis</name>
    <dbReference type="NCBI Taxonomy" id="51642"/>
    <lineage>
        <taxon>Bacteria</taxon>
        <taxon>Pseudomonadati</taxon>
        <taxon>Pseudomonadota</taxon>
        <taxon>Betaproteobacteria</taxon>
        <taxon>Nitrosomonadales</taxon>
        <taxon>Nitrosomonadaceae</taxon>
        <taxon>Nitrosomonas</taxon>
    </lineage>
</organism>
<dbReference type="STRING" id="51642.NSMM_470045"/>
<protein>
    <submittedName>
        <fullName evidence="2">Short-chain dehydrogenase</fullName>
    </submittedName>
</protein>
<proteinExistence type="predicted"/>
<keyword evidence="1" id="KW-0812">Transmembrane</keyword>
<keyword evidence="1" id="KW-0472">Membrane</keyword>
<evidence type="ECO:0000313" key="2">
    <source>
        <dbReference type="EMBL" id="SCZ85976.1"/>
    </source>
</evidence>
<feature type="transmembrane region" description="Helical" evidence="1">
    <location>
        <begin position="99"/>
        <end position="116"/>
    </location>
</feature>
<keyword evidence="1" id="KW-1133">Transmembrane helix</keyword>
<dbReference type="Proteomes" id="UP000198729">
    <property type="component" value="Unassembled WGS sequence"/>
</dbReference>
<feature type="transmembrane region" description="Helical" evidence="1">
    <location>
        <begin position="12"/>
        <end position="34"/>
    </location>
</feature>
<feature type="transmembrane region" description="Helical" evidence="1">
    <location>
        <begin position="347"/>
        <end position="371"/>
    </location>
</feature>
<feature type="transmembrane region" description="Helical" evidence="1">
    <location>
        <begin position="224"/>
        <end position="242"/>
    </location>
</feature>
<feature type="transmembrane region" description="Helical" evidence="1">
    <location>
        <begin position="283"/>
        <end position="304"/>
    </location>
</feature>
<evidence type="ECO:0000256" key="1">
    <source>
        <dbReference type="SAM" id="Phobius"/>
    </source>
</evidence>
<accession>A0A1G5SFK3</accession>
<gene>
    <name evidence="2" type="ORF">NSMM_470045</name>
</gene>
<dbReference type="AlphaFoldDB" id="A0A1G5SFK3"/>
<name>A0A1G5SFK3_9PROT</name>
<keyword evidence="3" id="KW-1185">Reference proteome</keyword>
<sequence>MTRPQKNKTVWAHRIFFPAACLYATIVIPLSVYAMTSGNAWPLALVGQGHGFEMLFGYALAVVAGYTLGPTEPRLLAALFSLWLIARIAQYVAPFSVPALLLSANFGLALGWRIVPRFVVAKKWRNRVMMPLLGGLCVLPASYLVAQQLGAFAQTRLVLHEAVLFLSLLMAFMGGRIIAPAIADEFGKQGRELDARVQPRVEVALIVLLIVAAPALVIPGGAAVAGTMAILAGVLILFRLLRWQPWRCRTRPDLIGLCAGYTWLSIGLGLFGFSIASGGHVTSTLHVITIGALGTLTSGVMSLTHYQRLRRTPPPAALVIWMLATLTIAVLARVAANIPHWGNPILFLWLAALAWTLCFGTLALLFTAELYRGWREPGRNRR</sequence>
<feature type="transmembrane region" description="Helical" evidence="1">
    <location>
        <begin position="158"/>
        <end position="179"/>
    </location>
</feature>
<feature type="transmembrane region" description="Helical" evidence="1">
    <location>
        <begin position="128"/>
        <end position="146"/>
    </location>
</feature>
<dbReference type="Pfam" id="PF05940">
    <property type="entry name" value="NnrS"/>
    <property type="match status" value="1"/>
</dbReference>
<dbReference type="InterPro" id="IPR010266">
    <property type="entry name" value="NnrS"/>
</dbReference>
<dbReference type="RefSeq" id="WP_090286695.1">
    <property type="nucleotide sequence ID" value="NZ_FMWO01000055.1"/>
</dbReference>
<dbReference type="EMBL" id="FMWO01000055">
    <property type="protein sequence ID" value="SCZ85976.1"/>
    <property type="molecule type" value="Genomic_DNA"/>
</dbReference>